<gene>
    <name evidence="1" type="ORF">BCHO_0786</name>
</gene>
<organism evidence="1 2">
    <name type="scientific">Bifidobacterium choerinum</name>
    <dbReference type="NCBI Taxonomy" id="35760"/>
    <lineage>
        <taxon>Bacteria</taxon>
        <taxon>Bacillati</taxon>
        <taxon>Actinomycetota</taxon>
        <taxon>Actinomycetes</taxon>
        <taxon>Bifidobacteriales</taxon>
        <taxon>Bifidobacteriaceae</taxon>
        <taxon>Bifidobacterium</taxon>
    </lineage>
</organism>
<dbReference type="Gene3D" id="1.10.10.10">
    <property type="entry name" value="Winged helix-like DNA-binding domain superfamily/Winged helix DNA-binding domain"/>
    <property type="match status" value="1"/>
</dbReference>
<name>A0A087AF18_9BIFI</name>
<dbReference type="GO" id="GO:0003677">
    <property type="term" value="F:DNA binding"/>
    <property type="evidence" value="ECO:0007669"/>
    <property type="project" value="InterPro"/>
</dbReference>
<accession>A0A087AF18</accession>
<dbReference type="SUPFAM" id="SSF46894">
    <property type="entry name" value="C-terminal effector domain of the bipartite response regulators"/>
    <property type="match status" value="1"/>
</dbReference>
<dbReference type="AlphaFoldDB" id="A0A087AF18"/>
<proteinExistence type="predicted"/>
<comment type="caution">
    <text evidence="1">The sequence shown here is derived from an EMBL/GenBank/DDBJ whole genome shotgun (WGS) entry which is preliminary data.</text>
</comment>
<dbReference type="EMBL" id="JGYU01000005">
    <property type="protein sequence ID" value="KFI57368.1"/>
    <property type="molecule type" value="Genomic_DNA"/>
</dbReference>
<reference evidence="1 2" key="1">
    <citation type="submission" date="2014-03" db="EMBL/GenBank/DDBJ databases">
        <title>Genomics of Bifidobacteria.</title>
        <authorList>
            <person name="Ventura M."/>
            <person name="Milani C."/>
            <person name="Lugli G.A."/>
        </authorList>
    </citation>
    <scope>NUCLEOTIDE SEQUENCE [LARGE SCALE GENOMIC DNA]</scope>
    <source>
        <strain evidence="1 2">LMG 10510</strain>
    </source>
</reference>
<evidence type="ECO:0000313" key="1">
    <source>
        <dbReference type="EMBL" id="KFI57368.1"/>
    </source>
</evidence>
<dbReference type="InterPro" id="IPR036388">
    <property type="entry name" value="WH-like_DNA-bd_sf"/>
</dbReference>
<protein>
    <submittedName>
        <fullName evidence="1">Uncharacterized protein</fullName>
    </submittedName>
</protein>
<dbReference type="RefSeq" id="WP_152595865.1">
    <property type="nucleotide sequence ID" value="NZ_JGYU01000005.1"/>
</dbReference>
<keyword evidence="2" id="KW-1185">Reference proteome</keyword>
<sequence>MRRYGADSATIAARMGLSASTVRGYMRGIAAKYGMDSPKNVVRLLLRGH</sequence>
<evidence type="ECO:0000313" key="2">
    <source>
        <dbReference type="Proteomes" id="UP000028995"/>
    </source>
</evidence>
<dbReference type="InterPro" id="IPR016032">
    <property type="entry name" value="Sig_transdc_resp-reg_C-effctor"/>
</dbReference>
<dbReference type="Proteomes" id="UP000028995">
    <property type="component" value="Unassembled WGS sequence"/>
</dbReference>
<dbReference type="GO" id="GO:0006355">
    <property type="term" value="P:regulation of DNA-templated transcription"/>
    <property type="evidence" value="ECO:0007669"/>
    <property type="project" value="InterPro"/>
</dbReference>